<dbReference type="AlphaFoldDB" id="A0A7J7LUP8"/>
<dbReference type="EMBL" id="JACGCM010002002">
    <property type="protein sequence ID" value="KAF6146278.1"/>
    <property type="molecule type" value="Genomic_DNA"/>
</dbReference>
<gene>
    <name evidence="1" type="ORF">GIB67_011750</name>
</gene>
<keyword evidence="2" id="KW-1185">Reference proteome</keyword>
<comment type="caution">
    <text evidence="1">The sequence shown here is derived from an EMBL/GenBank/DDBJ whole genome shotgun (WGS) entry which is preliminary data.</text>
</comment>
<reference evidence="1 2" key="1">
    <citation type="journal article" date="2020" name="IScience">
        <title>Genome Sequencing of the Endangered Kingdonia uniflora (Circaeasteraceae, Ranunculales) Reveals Potential Mechanisms of Evolutionary Specialization.</title>
        <authorList>
            <person name="Sun Y."/>
            <person name="Deng T."/>
            <person name="Zhang A."/>
            <person name="Moore M.J."/>
            <person name="Landis J.B."/>
            <person name="Lin N."/>
            <person name="Zhang H."/>
            <person name="Zhang X."/>
            <person name="Huang J."/>
            <person name="Zhang X."/>
            <person name="Sun H."/>
            <person name="Wang H."/>
        </authorList>
    </citation>
    <scope>NUCLEOTIDE SEQUENCE [LARGE SCALE GENOMIC DNA]</scope>
    <source>
        <strain evidence="1">TB1705</strain>
        <tissue evidence="1">Leaf</tissue>
    </source>
</reference>
<accession>A0A7J7LUP8</accession>
<sequence>MSHSAERPKKREKLKIGRASIFVHIAGSNGAQDDVEQRFSEVQPKLEAVECDSLKEANNRLEANIQTKFAYTIPKESAGVRELECYQYEVDGSSYKMRTTALTSKLGCNIIGERVGDQDWK</sequence>
<name>A0A7J7LUP8_9MAGN</name>
<evidence type="ECO:0000313" key="2">
    <source>
        <dbReference type="Proteomes" id="UP000541444"/>
    </source>
</evidence>
<evidence type="ECO:0000313" key="1">
    <source>
        <dbReference type="EMBL" id="KAF6146278.1"/>
    </source>
</evidence>
<protein>
    <submittedName>
        <fullName evidence="1">Uncharacterized protein</fullName>
    </submittedName>
</protein>
<proteinExistence type="predicted"/>
<dbReference type="Proteomes" id="UP000541444">
    <property type="component" value="Unassembled WGS sequence"/>
</dbReference>
<organism evidence="1 2">
    <name type="scientific">Kingdonia uniflora</name>
    <dbReference type="NCBI Taxonomy" id="39325"/>
    <lineage>
        <taxon>Eukaryota</taxon>
        <taxon>Viridiplantae</taxon>
        <taxon>Streptophyta</taxon>
        <taxon>Embryophyta</taxon>
        <taxon>Tracheophyta</taxon>
        <taxon>Spermatophyta</taxon>
        <taxon>Magnoliopsida</taxon>
        <taxon>Ranunculales</taxon>
        <taxon>Circaeasteraceae</taxon>
        <taxon>Kingdonia</taxon>
    </lineage>
</organism>